<gene>
    <name evidence="5" type="ORF">LTRI10_LOCUS48763</name>
</gene>
<evidence type="ECO:0000256" key="2">
    <source>
        <dbReference type="ARBA" id="ARBA00022737"/>
    </source>
</evidence>
<reference evidence="5 6" key="1">
    <citation type="submission" date="2024-04" db="EMBL/GenBank/DDBJ databases">
        <authorList>
            <person name="Fracassetti M."/>
        </authorList>
    </citation>
    <scope>NUCLEOTIDE SEQUENCE [LARGE SCALE GENOMIC DNA]</scope>
</reference>
<dbReference type="EMBL" id="OZ034821">
    <property type="protein sequence ID" value="CAL1409248.1"/>
    <property type="molecule type" value="Genomic_DNA"/>
</dbReference>
<feature type="signal peptide" evidence="3">
    <location>
        <begin position="1"/>
        <end position="29"/>
    </location>
</feature>
<evidence type="ECO:0000256" key="1">
    <source>
        <dbReference type="ARBA" id="ARBA00022729"/>
    </source>
</evidence>
<keyword evidence="1 3" id="KW-0732">Signal</keyword>
<evidence type="ECO:0000256" key="3">
    <source>
        <dbReference type="SAM" id="SignalP"/>
    </source>
</evidence>
<sequence length="147" mass="16257">MARRISSLFFVTMATLQLLLAICCPQASCFNQTLCAGSDGNGRCSLDSYPVPTSVAQDSMFTDFGDWDHFRAGDLPGCTAMRYVVGENEYWFTVHASFSCDGAPSEDCRQCWTDGSQRLKEGCLNRAGGSVLMEKCCVRYELYDFCA</sequence>
<evidence type="ECO:0000313" key="6">
    <source>
        <dbReference type="Proteomes" id="UP001497516"/>
    </source>
</evidence>
<accession>A0AAV2GEX7</accession>
<name>A0AAV2GEX7_9ROSI</name>
<feature type="chain" id="PRO_5043976806" description="Gnk2-homologous domain-containing protein" evidence="3">
    <location>
        <begin position="30"/>
        <end position="147"/>
    </location>
</feature>
<protein>
    <recommendedName>
        <fullName evidence="4">Gnk2-homologous domain-containing protein</fullName>
    </recommendedName>
</protein>
<proteinExistence type="predicted"/>
<dbReference type="Proteomes" id="UP001497516">
    <property type="component" value="Chromosome 8"/>
</dbReference>
<dbReference type="PROSITE" id="PS51473">
    <property type="entry name" value="GNK2"/>
    <property type="match status" value="1"/>
</dbReference>
<keyword evidence="2" id="KW-0677">Repeat</keyword>
<evidence type="ECO:0000259" key="4">
    <source>
        <dbReference type="PROSITE" id="PS51473"/>
    </source>
</evidence>
<dbReference type="InterPro" id="IPR002902">
    <property type="entry name" value="GNK2"/>
</dbReference>
<keyword evidence="6" id="KW-1185">Reference proteome</keyword>
<dbReference type="AlphaFoldDB" id="A0AAV2GEX7"/>
<dbReference type="InterPro" id="IPR038408">
    <property type="entry name" value="GNK2_sf"/>
</dbReference>
<organism evidence="5 6">
    <name type="scientific">Linum trigynum</name>
    <dbReference type="NCBI Taxonomy" id="586398"/>
    <lineage>
        <taxon>Eukaryota</taxon>
        <taxon>Viridiplantae</taxon>
        <taxon>Streptophyta</taxon>
        <taxon>Embryophyta</taxon>
        <taxon>Tracheophyta</taxon>
        <taxon>Spermatophyta</taxon>
        <taxon>Magnoliopsida</taxon>
        <taxon>eudicotyledons</taxon>
        <taxon>Gunneridae</taxon>
        <taxon>Pentapetalae</taxon>
        <taxon>rosids</taxon>
        <taxon>fabids</taxon>
        <taxon>Malpighiales</taxon>
        <taxon>Linaceae</taxon>
        <taxon>Linum</taxon>
    </lineage>
</organism>
<feature type="domain" description="Gnk2-homologous" evidence="4">
    <location>
        <begin position="39"/>
        <end position="145"/>
    </location>
</feature>
<dbReference type="Gene3D" id="3.30.430.20">
    <property type="entry name" value="Gnk2 domain, C-X8-C-X2-C motif"/>
    <property type="match status" value="1"/>
</dbReference>
<evidence type="ECO:0000313" key="5">
    <source>
        <dbReference type="EMBL" id="CAL1409248.1"/>
    </source>
</evidence>